<dbReference type="SMART" id="SM00484">
    <property type="entry name" value="XPGI"/>
    <property type="match status" value="1"/>
</dbReference>
<dbReference type="InterPro" id="IPR020598">
    <property type="entry name" value="rRNA_Ade_methylase_Trfase_N"/>
</dbReference>
<keyword evidence="6 17" id="KW-0949">S-adenosyl-L-methionine</keyword>
<evidence type="ECO:0000256" key="12">
    <source>
        <dbReference type="ARBA" id="ARBA00022842"/>
    </source>
</evidence>
<dbReference type="EMBL" id="UZAU01000235">
    <property type="status" value="NOT_ANNOTATED_CDS"/>
    <property type="molecule type" value="Genomic_DNA"/>
</dbReference>
<evidence type="ECO:0000256" key="2">
    <source>
        <dbReference type="ARBA" id="ARBA00004123"/>
    </source>
</evidence>
<accession>A0A803NXP0</accession>
<proteinExistence type="inferred from homology"/>
<name>A0A803NXP0_CANSA</name>
<evidence type="ECO:0000256" key="11">
    <source>
        <dbReference type="ARBA" id="ARBA00022801"/>
    </source>
</evidence>
<evidence type="ECO:0000256" key="16">
    <source>
        <dbReference type="ARBA" id="ARBA00038112"/>
    </source>
</evidence>
<keyword evidence="24" id="KW-1185">Reference proteome</keyword>
<dbReference type="PROSITE" id="PS51689">
    <property type="entry name" value="SAM_RNA_A_N6_MT"/>
    <property type="match status" value="1"/>
</dbReference>
<dbReference type="Pfam" id="PF00867">
    <property type="entry name" value="XPG_I"/>
    <property type="match status" value="1"/>
</dbReference>
<keyword evidence="4 17" id="KW-0489">Methyltransferase</keyword>
<comment type="subcellular location">
    <subcellularLocation>
        <location evidence="2">Nucleus</location>
    </subcellularLocation>
</comment>
<evidence type="ECO:0000259" key="22">
    <source>
        <dbReference type="SMART" id="SM00650"/>
    </source>
</evidence>
<keyword evidence="13 17" id="KW-0694">RNA-binding</keyword>
<feature type="domain" description="XPG-I" evidence="20">
    <location>
        <begin position="128"/>
        <end position="198"/>
    </location>
</feature>
<dbReference type="CDD" id="cd08168">
    <property type="entry name" value="Cytochrom_C3"/>
    <property type="match status" value="1"/>
</dbReference>
<dbReference type="SMART" id="SM00650">
    <property type="entry name" value="rADc"/>
    <property type="match status" value="1"/>
</dbReference>
<dbReference type="SUPFAM" id="SSF47807">
    <property type="entry name" value="5' to 3' exonuclease, C-terminal subdomain"/>
    <property type="match status" value="1"/>
</dbReference>
<dbReference type="InterPro" id="IPR006086">
    <property type="entry name" value="XPG-I_dom"/>
</dbReference>
<dbReference type="InterPro" id="IPR006085">
    <property type="entry name" value="XPG_DNA_repair_N"/>
</dbReference>
<evidence type="ECO:0000256" key="15">
    <source>
        <dbReference type="ARBA" id="ARBA00023242"/>
    </source>
</evidence>
<evidence type="ECO:0000256" key="4">
    <source>
        <dbReference type="ARBA" id="ARBA00022603"/>
    </source>
</evidence>
<feature type="binding site" evidence="17">
    <location>
        <position position="774"/>
    </location>
    <ligand>
        <name>S-adenosyl-L-methionine</name>
        <dbReference type="ChEBI" id="CHEBI:59789"/>
    </ligand>
</feature>
<feature type="binding site" evidence="17">
    <location>
        <position position="717"/>
    </location>
    <ligand>
        <name>S-adenosyl-L-methionine</name>
        <dbReference type="ChEBI" id="CHEBI:59789"/>
    </ligand>
</feature>
<dbReference type="Pfam" id="PF00398">
    <property type="entry name" value="RrnaAD"/>
    <property type="match status" value="1"/>
</dbReference>
<dbReference type="Gramene" id="evm.model.02.2458">
    <property type="protein sequence ID" value="cds.evm.model.02.2458"/>
    <property type="gene ID" value="evm.TU.02.2458"/>
</dbReference>
<keyword evidence="9" id="KW-0255">Endonuclease</keyword>
<feature type="compositionally biased region" description="Low complexity" evidence="19">
    <location>
        <begin position="607"/>
        <end position="623"/>
    </location>
</feature>
<dbReference type="GO" id="GO:0003723">
    <property type="term" value="F:RNA binding"/>
    <property type="evidence" value="ECO:0007669"/>
    <property type="project" value="UniProtKB-UniRule"/>
</dbReference>
<dbReference type="EC" id="2.1.1.-" evidence="18"/>
<keyword evidence="10" id="KW-0227">DNA damage</keyword>
<comment type="cofactor">
    <cofactor evidence="1">
        <name>Mg(2+)</name>
        <dbReference type="ChEBI" id="CHEBI:18420"/>
    </cofactor>
</comment>
<feature type="binding site" evidence="17">
    <location>
        <position position="742"/>
    </location>
    <ligand>
        <name>S-adenosyl-L-methionine</name>
        <dbReference type="ChEBI" id="CHEBI:59789"/>
    </ligand>
</feature>
<reference evidence="23" key="2">
    <citation type="submission" date="2021-03" db="UniProtKB">
        <authorList>
            <consortium name="EnsemblPlants"/>
        </authorList>
    </citation>
    <scope>IDENTIFICATION</scope>
</reference>
<reference evidence="23" key="1">
    <citation type="submission" date="2018-11" db="EMBL/GenBank/DDBJ databases">
        <authorList>
            <person name="Grassa J C."/>
        </authorList>
    </citation>
    <scope>NUCLEOTIDE SEQUENCE [LARGE SCALE GENOMIC DNA]</scope>
</reference>
<dbReference type="SUPFAM" id="SSF88723">
    <property type="entry name" value="PIN domain-like"/>
    <property type="match status" value="1"/>
</dbReference>
<keyword evidence="7" id="KW-0540">Nuclease</keyword>
<dbReference type="Gene3D" id="1.10.150.20">
    <property type="entry name" value="5' to 3' exonuclease, C-terminal subdomain"/>
    <property type="match status" value="1"/>
</dbReference>
<dbReference type="FunFam" id="1.10.8.100:FF:000001">
    <property type="entry name" value="Ribosomal RNA small subunit methyltransferase A"/>
    <property type="match status" value="1"/>
</dbReference>
<dbReference type="InterPro" id="IPR023165">
    <property type="entry name" value="rRNA_Ade_diMease-like_C"/>
</dbReference>
<feature type="region of interest" description="Disordered" evidence="19">
    <location>
        <begin position="607"/>
        <end position="628"/>
    </location>
</feature>
<dbReference type="FunFam" id="1.10.150.20:FF:000030">
    <property type="entry name" value="Flap endonuclease GEN-like 1"/>
    <property type="match status" value="1"/>
</dbReference>
<dbReference type="GO" id="GO:0000179">
    <property type="term" value="F:rRNA (adenine-N6,N6-)-dimethyltransferase activity"/>
    <property type="evidence" value="ECO:0007669"/>
    <property type="project" value="UniProtKB-UniRule"/>
</dbReference>
<evidence type="ECO:0000256" key="8">
    <source>
        <dbReference type="ARBA" id="ARBA00022723"/>
    </source>
</evidence>
<dbReference type="PRINTS" id="PR00853">
    <property type="entry name" value="XPGRADSUPER"/>
</dbReference>
<feature type="region of interest" description="Disordered" evidence="19">
    <location>
        <begin position="563"/>
        <end position="584"/>
    </location>
</feature>
<dbReference type="AlphaFoldDB" id="A0A803NXP0"/>
<feature type="compositionally biased region" description="Basic and acidic residues" evidence="19">
    <location>
        <begin position="570"/>
        <end position="583"/>
    </location>
</feature>
<dbReference type="GO" id="GO:0048256">
    <property type="term" value="F:flap endonuclease activity"/>
    <property type="evidence" value="ECO:0007669"/>
    <property type="project" value="UniProtKB-ARBA"/>
</dbReference>
<dbReference type="InterPro" id="IPR006084">
    <property type="entry name" value="XPG/Rad2"/>
</dbReference>
<keyword evidence="5 17" id="KW-0808">Transferase</keyword>
<dbReference type="PANTHER" id="PTHR11727">
    <property type="entry name" value="DIMETHYLADENOSINE TRANSFERASE"/>
    <property type="match status" value="1"/>
</dbReference>
<evidence type="ECO:0000259" key="20">
    <source>
        <dbReference type="SMART" id="SM00484"/>
    </source>
</evidence>
<dbReference type="PROSITE" id="PS01131">
    <property type="entry name" value="RRNA_A_DIMETH"/>
    <property type="match status" value="1"/>
</dbReference>
<feature type="domain" description="XPG N-terminal" evidence="21">
    <location>
        <begin position="1"/>
        <end position="96"/>
    </location>
</feature>
<dbReference type="FunFam" id="3.40.50.1010:FF:000032">
    <property type="entry name" value="Flap endonuclease GEN-like 1"/>
    <property type="match status" value="1"/>
</dbReference>
<evidence type="ECO:0000256" key="3">
    <source>
        <dbReference type="ARBA" id="ARBA00022552"/>
    </source>
</evidence>
<comment type="similarity">
    <text evidence="17 18">Belongs to the class I-like SAM-binding methyltransferase superfamily. rRNA adenine N(6)-methyltransferase family.</text>
</comment>
<dbReference type="Gene3D" id="3.40.50.1010">
    <property type="entry name" value="5'-nuclease"/>
    <property type="match status" value="1"/>
</dbReference>
<dbReference type="GO" id="GO:0006281">
    <property type="term" value="P:DNA repair"/>
    <property type="evidence" value="ECO:0007669"/>
    <property type="project" value="UniProtKB-KW"/>
</dbReference>
<dbReference type="InterPro" id="IPR029063">
    <property type="entry name" value="SAM-dependent_MTases_sf"/>
</dbReference>
<evidence type="ECO:0000256" key="7">
    <source>
        <dbReference type="ARBA" id="ARBA00022722"/>
    </source>
</evidence>
<dbReference type="InterPro" id="IPR029060">
    <property type="entry name" value="PIN-like_dom_sf"/>
</dbReference>
<dbReference type="Pfam" id="PF00752">
    <property type="entry name" value="XPG_N"/>
    <property type="match status" value="1"/>
</dbReference>
<dbReference type="InterPro" id="IPR020596">
    <property type="entry name" value="rRNA_Ade_Mease_Trfase_CS"/>
</dbReference>
<keyword evidence="14" id="KW-0234">DNA repair</keyword>
<dbReference type="GO" id="GO:0005634">
    <property type="term" value="C:nucleus"/>
    <property type="evidence" value="ECO:0007669"/>
    <property type="project" value="UniProtKB-SubCell"/>
</dbReference>
<feature type="binding site" evidence="17">
    <location>
        <position position="671"/>
    </location>
    <ligand>
        <name>S-adenosyl-L-methionine</name>
        <dbReference type="ChEBI" id="CHEBI:59789"/>
    </ligand>
</feature>
<dbReference type="SUPFAM" id="SSF53335">
    <property type="entry name" value="S-adenosyl-L-methionine-dependent methyltransferases"/>
    <property type="match status" value="1"/>
</dbReference>
<dbReference type="InterPro" id="IPR001737">
    <property type="entry name" value="KsgA/Erm"/>
</dbReference>
<organism evidence="23 24">
    <name type="scientific">Cannabis sativa</name>
    <name type="common">Hemp</name>
    <name type="synonym">Marijuana</name>
    <dbReference type="NCBI Taxonomy" id="3483"/>
    <lineage>
        <taxon>Eukaryota</taxon>
        <taxon>Viridiplantae</taxon>
        <taxon>Streptophyta</taxon>
        <taxon>Embryophyta</taxon>
        <taxon>Tracheophyta</taxon>
        <taxon>Spermatophyta</taxon>
        <taxon>Magnoliopsida</taxon>
        <taxon>eudicotyledons</taxon>
        <taxon>Gunneridae</taxon>
        <taxon>Pentapetalae</taxon>
        <taxon>rosids</taxon>
        <taxon>fabids</taxon>
        <taxon>Rosales</taxon>
        <taxon>Cannabaceae</taxon>
        <taxon>Cannabis</taxon>
    </lineage>
</organism>
<evidence type="ECO:0000256" key="10">
    <source>
        <dbReference type="ARBA" id="ARBA00022763"/>
    </source>
</evidence>
<evidence type="ECO:0000256" key="1">
    <source>
        <dbReference type="ARBA" id="ARBA00001946"/>
    </source>
</evidence>
<evidence type="ECO:0000256" key="18">
    <source>
        <dbReference type="RuleBase" id="RU362106"/>
    </source>
</evidence>
<evidence type="ECO:0000256" key="6">
    <source>
        <dbReference type="ARBA" id="ARBA00022691"/>
    </source>
</evidence>
<evidence type="ECO:0000256" key="14">
    <source>
        <dbReference type="ARBA" id="ARBA00023204"/>
    </source>
</evidence>
<evidence type="ECO:0000256" key="17">
    <source>
        <dbReference type="PROSITE-ProRule" id="PRU01026"/>
    </source>
</evidence>
<dbReference type="InterPro" id="IPR036279">
    <property type="entry name" value="5-3_exonuclease_C_sf"/>
</dbReference>
<dbReference type="GO" id="GO:0009650">
    <property type="term" value="P:UV protection"/>
    <property type="evidence" value="ECO:0007669"/>
    <property type="project" value="UniProtKB-ARBA"/>
</dbReference>
<dbReference type="InterPro" id="IPR011530">
    <property type="entry name" value="rRNA_adenine_dimethylase"/>
</dbReference>
<feature type="domain" description="Ribosomal RNA adenine methylase transferase N-terminal" evidence="22">
    <location>
        <begin position="676"/>
        <end position="860"/>
    </location>
</feature>
<comment type="similarity">
    <text evidence="16">Belongs to the XPG/RAD2 endonuclease family. GEN subfamily.</text>
</comment>
<dbReference type="SMART" id="SM00485">
    <property type="entry name" value="XPGN"/>
    <property type="match status" value="1"/>
</dbReference>
<keyword evidence="11" id="KW-0378">Hydrolase</keyword>
<evidence type="ECO:0000259" key="21">
    <source>
        <dbReference type="SMART" id="SM00485"/>
    </source>
</evidence>
<keyword evidence="12" id="KW-0460">Magnesium</keyword>
<dbReference type="Proteomes" id="UP000596661">
    <property type="component" value="Chromosome 2"/>
</dbReference>
<dbReference type="PANTHER" id="PTHR11727:SF27">
    <property type="entry name" value="RIBOSOMAL RNA SMALL SUBUNIT METHYLTRANSFERASE, CHLOROPLASTIC"/>
    <property type="match status" value="1"/>
</dbReference>
<dbReference type="CDD" id="cd02440">
    <property type="entry name" value="AdoMet_MTases"/>
    <property type="match status" value="1"/>
</dbReference>
<evidence type="ECO:0000256" key="9">
    <source>
        <dbReference type="ARBA" id="ARBA00022759"/>
    </source>
</evidence>
<evidence type="ECO:0000256" key="5">
    <source>
        <dbReference type="ARBA" id="ARBA00022679"/>
    </source>
</evidence>
<sequence>MGVGGKFWDLLKPYVRNEAFDFLRNKRVAVDLSFWIVQHETAIKDSVRNPHLRLTFFRTINLFSKFGAFPVFVIDGTPSPLKSKTRIARFYRSSGIESSSLPVPEDGVSFERNRAFTKCVQECVELLELLGMPVLKANGEAEALCAQLNAEGHVDACITSDSDSFLFGAKCVIKSIKPNTKEPFECYYMSDIEAGLGLKRNHLIAISLLVGNDHDINGVQGIGLETALRFVRNFSEDDILNRLHEIGNKVTPPFQYNIKPVDDFTSNPEASSQKAKSTHCSFCGHPGSKQSHVEKSCEYCSPPDGGCKKKPEGFKCDCLSCHEDREEKERKKQEYWLSKVCSKIAMEPNFPNDELIRIYTCDSHGSFTGKNDQCLTWESPKFELLIDFLVFHQHWIPSYVRQMLFPMLSTIFLRETANHSIKSLLYGQFDFDSVDRVKIRQGHKFYVVKWRKDVSLMCSATPSSDESNRDIMGVDESISLLDELDAPMIHNDGGCQYLLTDENVELVHAAFPEEVNRFLRGKELKESKRKKSAGADELILETPKPRDVQLNITEFYRSTKVQLQAGDEEGSAKDYDSHSDERNNMTSPLHLLQYLPPISTATGTNQRLRSSLLPPNNPSASPRDSYPYIKACSGTTARSEKRNGPDDYHAILKALNSKGRFPRKSLGQHYMLNSEVNEQLSMAAEVKEGDLVLEIGPGTGSLTNVLINAGAYVLAIEKDPHMAALVSERFAGTNRFKVISEDFLKCHIRSHVLSIMESAKSLNINSTYAKVVSNLPFNISTDVVKQLLPMGDVFSEVVLLLQEETAVRLVESSLGTPEYRPINISVNFYSDPELNFKVPRTNFFPQPNVDAAVVTFRLKRAEDYPPVTSAKSFFSMINSAFNGKRKMLRKSLQHICSSTEIENALESIGLPATSRPGELTVDDFVKLHNLIMET</sequence>
<feature type="binding site" evidence="17">
    <location>
        <position position="669"/>
    </location>
    <ligand>
        <name>S-adenosyl-L-methionine</name>
        <dbReference type="ChEBI" id="CHEBI:59789"/>
    </ligand>
</feature>
<evidence type="ECO:0000313" key="24">
    <source>
        <dbReference type="Proteomes" id="UP000596661"/>
    </source>
</evidence>
<dbReference type="NCBIfam" id="TIGR00755">
    <property type="entry name" value="ksgA"/>
    <property type="match status" value="1"/>
</dbReference>
<evidence type="ECO:0000256" key="13">
    <source>
        <dbReference type="ARBA" id="ARBA00022884"/>
    </source>
</evidence>
<evidence type="ECO:0000313" key="23">
    <source>
        <dbReference type="EnsemblPlants" id="cds.evm.model.02.2458"/>
    </source>
</evidence>
<keyword evidence="3 18" id="KW-0698">rRNA processing</keyword>
<dbReference type="FunFam" id="3.40.50.150:FF:000265">
    <property type="entry name" value="rRNA adenine N(6)-methyltransferase"/>
    <property type="match status" value="1"/>
</dbReference>
<protein>
    <recommendedName>
        <fullName evidence="18">rRNA adenine N(6)-methyltransferase</fullName>
        <ecNumber evidence="18">2.1.1.-</ecNumber>
    </recommendedName>
</protein>
<keyword evidence="8" id="KW-0479">Metal-binding</keyword>
<evidence type="ECO:0000256" key="19">
    <source>
        <dbReference type="SAM" id="MobiDB-lite"/>
    </source>
</evidence>
<dbReference type="EnsemblPlants" id="evm.model.02.2458">
    <property type="protein sequence ID" value="cds.evm.model.02.2458"/>
    <property type="gene ID" value="evm.TU.02.2458"/>
</dbReference>
<feature type="binding site" evidence="17">
    <location>
        <position position="696"/>
    </location>
    <ligand>
        <name>S-adenosyl-L-methionine</name>
        <dbReference type="ChEBI" id="CHEBI:59789"/>
    </ligand>
</feature>
<dbReference type="Gene3D" id="1.10.8.100">
    <property type="entry name" value="Ribosomal RNA adenine dimethylase-like, domain 2"/>
    <property type="match status" value="1"/>
</dbReference>
<dbReference type="Gene3D" id="3.40.50.150">
    <property type="entry name" value="Vaccinia Virus protein VP39"/>
    <property type="match status" value="1"/>
</dbReference>
<dbReference type="CDD" id="cd09869">
    <property type="entry name" value="PIN_GEN1"/>
    <property type="match status" value="1"/>
</dbReference>
<keyword evidence="15" id="KW-0539">Nucleus</keyword>
<dbReference type="GO" id="GO:0046872">
    <property type="term" value="F:metal ion binding"/>
    <property type="evidence" value="ECO:0007669"/>
    <property type="project" value="UniProtKB-KW"/>
</dbReference>